<keyword evidence="2" id="KW-1185">Reference proteome</keyword>
<evidence type="ECO:0000313" key="1">
    <source>
        <dbReference type="EMBL" id="MBP2028095.1"/>
    </source>
</evidence>
<name>A0ABS4KL77_9FIRM</name>
<comment type="caution">
    <text evidence="1">The sequence shown here is derived from an EMBL/GenBank/DDBJ whole genome shotgun (WGS) entry which is preliminary data.</text>
</comment>
<proteinExistence type="predicted"/>
<accession>A0ABS4KL77</accession>
<sequence length="357" mass="40254">MEKLLQWSQKVLSVNKEATQAMLNLIRSCGSIAIIGMDKNVGKTTVLNHIISKTEDSKILGLTSIGRDGESQDRVTKTYKPQIYVRKNTIIGTSRQCLEQSDITKEILETTDMNTPMGKIIIIRALSDGFVEIAGPSVTEQMKIIVKKLKKWGADLILVDGAISRMTQCSPSIVDEAILCTGASLSKNMIEVTKKTSHVVKMLTLSKFKDVNVLDYIRKNEDKRALFFYENKILNLDCKTALELSEKIQDYIDDDLKAISIKGVLSENLCKKIVSIKNTKKTIDLIIEDGTKSFISEEIFEQLSRNNVQLYVKDEIAMNLLCYNPYSYDGYLFDNNEFKMLLEKEIPLKIVNVLEGA</sequence>
<organism evidence="1 2">
    <name type="scientific">Acetoanaerobium pronyense</name>
    <dbReference type="NCBI Taxonomy" id="1482736"/>
    <lineage>
        <taxon>Bacteria</taxon>
        <taxon>Bacillati</taxon>
        <taxon>Bacillota</taxon>
        <taxon>Clostridia</taxon>
        <taxon>Peptostreptococcales</taxon>
        <taxon>Filifactoraceae</taxon>
        <taxon>Acetoanaerobium</taxon>
    </lineage>
</organism>
<evidence type="ECO:0000313" key="2">
    <source>
        <dbReference type="Proteomes" id="UP001314903"/>
    </source>
</evidence>
<protein>
    <submittedName>
        <fullName evidence="1">Uncharacterized protein</fullName>
    </submittedName>
</protein>
<reference evidence="1 2" key="1">
    <citation type="submission" date="2021-03" db="EMBL/GenBank/DDBJ databases">
        <title>Genomic Encyclopedia of Type Strains, Phase IV (KMG-IV): sequencing the most valuable type-strain genomes for metagenomic binning, comparative biology and taxonomic classification.</title>
        <authorList>
            <person name="Goeker M."/>
        </authorList>
    </citation>
    <scope>NUCLEOTIDE SEQUENCE [LARGE SCALE GENOMIC DNA]</scope>
    <source>
        <strain evidence="1 2">DSM 27512</strain>
    </source>
</reference>
<dbReference type="EMBL" id="JAGGLI010000021">
    <property type="protein sequence ID" value="MBP2028095.1"/>
    <property type="molecule type" value="Genomic_DNA"/>
</dbReference>
<gene>
    <name evidence="1" type="ORF">J2Z35_001894</name>
</gene>
<dbReference type="Proteomes" id="UP001314903">
    <property type="component" value="Unassembled WGS sequence"/>
</dbReference>